<sequence>MARFSAALAPDGSGTLLAGRDGRRRESRRAVARPMLAWPPRSAPSITSMPNLGGSPRSWVCTTCSVAAIPGSTASDTGLPRSPCPSRFGPQ</sequence>
<proteinExistence type="predicted"/>
<dbReference type="EMBL" id="U00021">
    <property type="protein sequence ID" value="AAA50915.1"/>
    <property type="molecule type" value="Genomic_DNA"/>
</dbReference>
<organism evidence="2">
    <name type="scientific">Mycobacterium leprae</name>
    <dbReference type="NCBI Taxonomy" id="1769"/>
    <lineage>
        <taxon>Bacteria</taxon>
        <taxon>Bacillati</taxon>
        <taxon>Actinomycetota</taxon>
        <taxon>Actinomycetes</taxon>
        <taxon>Mycobacteriales</taxon>
        <taxon>Mycobacteriaceae</taxon>
        <taxon>Mycobacterium</taxon>
    </lineage>
</organism>
<protein>
    <submittedName>
        <fullName evidence="2">Uncharacterized protein</fullName>
    </submittedName>
</protein>
<reference evidence="2" key="2">
    <citation type="submission" date="1994-09" db="EMBL/GenBank/DDBJ databases">
        <authorList>
            <person name="Robison K."/>
        </authorList>
    </citation>
    <scope>NUCLEOTIDE SEQUENCE</scope>
</reference>
<reference evidence="2" key="1">
    <citation type="submission" date="1994-01" db="EMBL/GenBank/DDBJ databases">
        <authorList>
            <person name="Smith D.R."/>
        </authorList>
    </citation>
    <scope>NUCLEOTIDE SEQUENCE</scope>
</reference>
<name>Q49892_MYCLR</name>
<accession>Q49892</accession>
<evidence type="ECO:0000313" key="2">
    <source>
        <dbReference type="EMBL" id="AAA50915.1"/>
    </source>
</evidence>
<feature type="region of interest" description="Disordered" evidence="1">
    <location>
        <begin position="1"/>
        <end position="29"/>
    </location>
</feature>
<evidence type="ECO:0000256" key="1">
    <source>
        <dbReference type="SAM" id="MobiDB-lite"/>
    </source>
</evidence>
<feature type="region of interest" description="Disordered" evidence="1">
    <location>
        <begin position="70"/>
        <end position="91"/>
    </location>
</feature>
<dbReference type="AlphaFoldDB" id="Q49892"/>
<dbReference type="PIR" id="S72962">
    <property type="entry name" value="S72962"/>
</dbReference>